<keyword evidence="3" id="KW-1185">Reference proteome</keyword>
<evidence type="ECO:0000313" key="3">
    <source>
        <dbReference type="Proteomes" id="UP000241818"/>
    </source>
</evidence>
<protein>
    <submittedName>
        <fullName evidence="2">Uncharacterized protein</fullName>
    </submittedName>
</protein>
<feature type="compositionally biased region" description="Low complexity" evidence="1">
    <location>
        <begin position="81"/>
        <end position="98"/>
    </location>
</feature>
<dbReference type="EMBL" id="KZ679006">
    <property type="protein sequence ID" value="PSS28103.1"/>
    <property type="molecule type" value="Genomic_DNA"/>
</dbReference>
<feature type="region of interest" description="Disordered" evidence="1">
    <location>
        <begin position="22"/>
        <end position="147"/>
    </location>
</feature>
<organism evidence="2 3">
    <name type="scientific">Amorphotheca resinae ATCC 22711</name>
    <dbReference type="NCBI Taxonomy" id="857342"/>
    <lineage>
        <taxon>Eukaryota</taxon>
        <taxon>Fungi</taxon>
        <taxon>Dikarya</taxon>
        <taxon>Ascomycota</taxon>
        <taxon>Pezizomycotina</taxon>
        <taxon>Leotiomycetes</taxon>
        <taxon>Helotiales</taxon>
        <taxon>Amorphothecaceae</taxon>
        <taxon>Amorphotheca</taxon>
    </lineage>
</organism>
<evidence type="ECO:0000256" key="1">
    <source>
        <dbReference type="SAM" id="MobiDB-lite"/>
    </source>
</evidence>
<sequence>MPPNGKTKGRFELPALVPINYSLTEGTSIPPPPISPVEETTPAAAPKGTTQSTLASIDTLPAASTAPPRTSRTSDGRGRTSEPPLSPASSRRPSSLRRFLSRKSLHGNYTNGMNYDGTNENLAAGGRPESPSSFMTSGPPAKKRGGNWFKRLSTINHRTSIVYEDEPVVKQHVAPVGPPPPKLPELSQLKAKISDNDGGSLGGGELFKNIS</sequence>
<evidence type="ECO:0000313" key="2">
    <source>
        <dbReference type="EMBL" id="PSS28103.1"/>
    </source>
</evidence>
<dbReference type="InParanoid" id="A0A2T3BFK0"/>
<dbReference type="OrthoDB" id="5380416at2759"/>
<name>A0A2T3BFK0_AMORE</name>
<dbReference type="Proteomes" id="UP000241818">
    <property type="component" value="Unassembled WGS sequence"/>
</dbReference>
<feature type="region of interest" description="Disordered" evidence="1">
    <location>
        <begin position="172"/>
        <end position="211"/>
    </location>
</feature>
<gene>
    <name evidence="2" type="ORF">M430DRAFT_24463</name>
</gene>
<dbReference type="RefSeq" id="XP_024725628.1">
    <property type="nucleotide sequence ID" value="XM_024865068.1"/>
</dbReference>
<dbReference type="AlphaFoldDB" id="A0A2T3BFK0"/>
<reference evidence="2 3" key="1">
    <citation type="journal article" date="2018" name="New Phytol.">
        <title>Comparative genomics and transcriptomics depict ericoid mycorrhizal fungi as versatile saprotrophs and plant mutualists.</title>
        <authorList>
            <person name="Martino E."/>
            <person name="Morin E."/>
            <person name="Grelet G.A."/>
            <person name="Kuo A."/>
            <person name="Kohler A."/>
            <person name="Daghino S."/>
            <person name="Barry K.W."/>
            <person name="Cichocki N."/>
            <person name="Clum A."/>
            <person name="Dockter R.B."/>
            <person name="Hainaut M."/>
            <person name="Kuo R.C."/>
            <person name="LaButti K."/>
            <person name="Lindahl B.D."/>
            <person name="Lindquist E.A."/>
            <person name="Lipzen A."/>
            <person name="Khouja H.R."/>
            <person name="Magnuson J."/>
            <person name="Murat C."/>
            <person name="Ohm R.A."/>
            <person name="Singer S.W."/>
            <person name="Spatafora J.W."/>
            <person name="Wang M."/>
            <person name="Veneault-Fourrey C."/>
            <person name="Henrissat B."/>
            <person name="Grigoriev I.V."/>
            <person name="Martin F.M."/>
            <person name="Perotto S."/>
        </authorList>
    </citation>
    <scope>NUCLEOTIDE SEQUENCE [LARGE SCALE GENOMIC DNA]</scope>
    <source>
        <strain evidence="2 3">ATCC 22711</strain>
    </source>
</reference>
<feature type="compositionally biased region" description="Polar residues" evidence="1">
    <location>
        <begin position="107"/>
        <end position="121"/>
    </location>
</feature>
<proteinExistence type="predicted"/>
<dbReference type="GeneID" id="36573149"/>
<accession>A0A2T3BFK0</accession>